<feature type="transmembrane region" description="Helical" evidence="1">
    <location>
        <begin position="20"/>
        <end position="47"/>
    </location>
</feature>
<name>A0A0N0BD01_9HYME</name>
<gene>
    <name evidence="2" type="ORF">WN51_05027</name>
</gene>
<sequence>MLQSFKGIFFWDIPSAWWQASTVAMGIGVAIAVIGALTLLAAASSFLPHILKTPKHTRALGSLQLLAALLFMFSFITQIVVVENIGVTQVLLLDVPTTTELCIRDVDVAATSLKSFIVPGTRDRRTAHVLSRLALASSVAAHRSAINIIRNNSFNAVKYKNNGITLNIYLQQCIFEYSSDL</sequence>
<feature type="transmembrane region" description="Helical" evidence="1">
    <location>
        <begin position="59"/>
        <end position="81"/>
    </location>
</feature>
<keyword evidence="3" id="KW-1185">Reference proteome</keyword>
<organism evidence="2 3">
    <name type="scientific">Melipona quadrifasciata</name>
    <dbReference type="NCBI Taxonomy" id="166423"/>
    <lineage>
        <taxon>Eukaryota</taxon>
        <taxon>Metazoa</taxon>
        <taxon>Ecdysozoa</taxon>
        <taxon>Arthropoda</taxon>
        <taxon>Hexapoda</taxon>
        <taxon>Insecta</taxon>
        <taxon>Pterygota</taxon>
        <taxon>Neoptera</taxon>
        <taxon>Endopterygota</taxon>
        <taxon>Hymenoptera</taxon>
        <taxon>Apocrita</taxon>
        <taxon>Aculeata</taxon>
        <taxon>Apoidea</taxon>
        <taxon>Anthophila</taxon>
        <taxon>Apidae</taxon>
        <taxon>Melipona</taxon>
    </lineage>
</organism>
<dbReference type="OrthoDB" id="5873721at2759"/>
<evidence type="ECO:0000313" key="3">
    <source>
        <dbReference type="Proteomes" id="UP000053105"/>
    </source>
</evidence>
<evidence type="ECO:0000256" key="1">
    <source>
        <dbReference type="SAM" id="Phobius"/>
    </source>
</evidence>
<dbReference type="EMBL" id="KQ435883">
    <property type="protein sequence ID" value="KOX69742.1"/>
    <property type="molecule type" value="Genomic_DNA"/>
</dbReference>
<evidence type="ECO:0000313" key="2">
    <source>
        <dbReference type="EMBL" id="KOX69742.1"/>
    </source>
</evidence>
<dbReference type="AlphaFoldDB" id="A0A0N0BD01"/>
<proteinExistence type="predicted"/>
<dbReference type="STRING" id="166423.A0A0N0BD01"/>
<keyword evidence="1" id="KW-0472">Membrane</keyword>
<reference evidence="2 3" key="1">
    <citation type="submission" date="2015-07" db="EMBL/GenBank/DDBJ databases">
        <title>The genome of Melipona quadrifasciata.</title>
        <authorList>
            <person name="Pan H."/>
            <person name="Kapheim K."/>
        </authorList>
    </citation>
    <scope>NUCLEOTIDE SEQUENCE [LARGE SCALE GENOMIC DNA]</scope>
    <source>
        <strain evidence="2">0111107301</strain>
        <tissue evidence="2">Whole body</tissue>
    </source>
</reference>
<keyword evidence="1" id="KW-1133">Transmembrane helix</keyword>
<dbReference type="Proteomes" id="UP000053105">
    <property type="component" value="Unassembled WGS sequence"/>
</dbReference>
<keyword evidence="1" id="KW-0812">Transmembrane</keyword>
<protein>
    <submittedName>
        <fullName evidence="2">Uncharacterized protein</fullName>
    </submittedName>
</protein>
<accession>A0A0N0BD01</accession>